<accession>A0A8S5Q7N7</accession>
<evidence type="ECO:0000256" key="2">
    <source>
        <dbReference type="SAM" id="MobiDB-lite"/>
    </source>
</evidence>
<evidence type="ECO:0000313" key="3">
    <source>
        <dbReference type="EMBL" id="DAE14857.1"/>
    </source>
</evidence>
<keyword evidence="1" id="KW-0175">Coiled coil</keyword>
<evidence type="ECO:0000256" key="1">
    <source>
        <dbReference type="SAM" id="Coils"/>
    </source>
</evidence>
<dbReference type="EMBL" id="BK015595">
    <property type="protein sequence ID" value="DAE14857.1"/>
    <property type="molecule type" value="Genomic_DNA"/>
</dbReference>
<feature type="compositionally biased region" description="Gly residues" evidence="2">
    <location>
        <begin position="55"/>
        <end position="66"/>
    </location>
</feature>
<feature type="coiled-coil region" evidence="1">
    <location>
        <begin position="237"/>
        <end position="265"/>
    </location>
</feature>
<organism evidence="3">
    <name type="scientific">Podoviridae sp. ctUT63</name>
    <dbReference type="NCBI Taxonomy" id="2825253"/>
    <lineage>
        <taxon>Viruses</taxon>
        <taxon>Duplodnaviria</taxon>
        <taxon>Heunggongvirae</taxon>
        <taxon>Uroviricota</taxon>
        <taxon>Caudoviricetes</taxon>
    </lineage>
</organism>
<sequence>MNDMGDFAKGFKTMSVEELFYRGDGDGDKNNIEGKYDKDGNLIDDTKKEPADGGAADGGGDNGGGVSKPDPDSVGEGSVDNNSVVSGFNGKSFLEKMAARGIIDSIENLDIMVDDKPVDLSTITKEDDLLDIVEGLIKDKADELLKDKVDTGSMSDFMKKMIEVDKAGGNVGQLLSQYQSIQAPLDNLDMSNKNDQLAVIQHYYKMLGMPEDEIKDNMEMMIGKGDEFIESKANKFHDILKKEMDNLIEEEKKKSEKRKQELVEQMKVYKKGLKTSISSGFQLTDTMIGKAVDFVTKPIDNQGHTAIDKAYSEAIKNPDMAADLALFLMNKDEFLKQKTNKAKMEVNKKTITLLSGNKGGKQNKTNIDNDTIEANFLDLSGSKSV</sequence>
<proteinExistence type="predicted"/>
<name>A0A8S5Q7N7_9CAUD</name>
<feature type="compositionally biased region" description="Basic and acidic residues" evidence="2">
    <location>
        <begin position="21"/>
        <end position="51"/>
    </location>
</feature>
<feature type="region of interest" description="Disordered" evidence="2">
    <location>
        <begin position="21"/>
        <end position="81"/>
    </location>
</feature>
<protein>
    <submittedName>
        <fullName evidence="3">Uncharacterized protein</fullName>
    </submittedName>
</protein>
<reference evidence="3" key="1">
    <citation type="journal article" date="2021" name="Proc. Natl. Acad. Sci. U.S.A.">
        <title>A Catalog of Tens of Thousands of Viruses from Human Metagenomes Reveals Hidden Associations with Chronic Diseases.</title>
        <authorList>
            <person name="Tisza M.J."/>
            <person name="Buck C.B."/>
        </authorList>
    </citation>
    <scope>NUCLEOTIDE SEQUENCE</scope>
    <source>
        <strain evidence="3">CtUT63</strain>
    </source>
</reference>